<reference evidence="2" key="1">
    <citation type="journal article" date="2021" name="Genome Biol. Evol.">
        <title>The assembled and annotated genome of the fairy-ring fungus Marasmius oreades.</title>
        <authorList>
            <person name="Hiltunen M."/>
            <person name="Ament-Velasquez S.L."/>
            <person name="Johannesson H."/>
        </authorList>
    </citation>
    <scope>NUCLEOTIDE SEQUENCE</scope>
    <source>
        <strain evidence="2">03SP1</strain>
    </source>
</reference>
<feature type="compositionally biased region" description="Low complexity" evidence="1">
    <location>
        <begin position="214"/>
        <end position="233"/>
    </location>
</feature>
<comment type="caution">
    <text evidence="2">The sequence shown here is derived from an EMBL/GenBank/DDBJ whole genome shotgun (WGS) entry which is preliminary data.</text>
</comment>
<feature type="compositionally biased region" description="Low complexity" evidence="1">
    <location>
        <begin position="556"/>
        <end position="572"/>
    </location>
</feature>
<dbReference type="Proteomes" id="UP001049176">
    <property type="component" value="Chromosome 3"/>
</dbReference>
<dbReference type="OrthoDB" id="3365519at2759"/>
<feature type="compositionally biased region" description="Polar residues" evidence="1">
    <location>
        <begin position="36"/>
        <end position="46"/>
    </location>
</feature>
<feature type="compositionally biased region" description="Polar residues" evidence="1">
    <location>
        <begin position="165"/>
        <end position="186"/>
    </location>
</feature>
<feature type="compositionally biased region" description="Low complexity" evidence="1">
    <location>
        <begin position="52"/>
        <end position="62"/>
    </location>
</feature>
<protein>
    <submittedName>
        <fullName evidence="2">Uncharacterized protein</fullName>
    </submittedName>
</protein>
<name>A0A9P7UVF9_9AGAR</name>
<evidence type="ECO:0000313" key="2">
    <source>
        <dbReference type="EMBL" id="KAG7095270.1"/>
    </source>
</evidence>
<organism evidence="2 3">
    <name type="scientific">Marasmius oreades</name>
    <name type="common">fairy-ring Marasmius</name>
    <dbReference type="NCBI Taxonomy" id="181124"/>
    <lineage>
        <taxon>Eukaryota</taxon>
        <taxon>Fungi</taxon>
        <taxon>Dikarya</taxon>
        <taxon>Basidiomycota</taxon>
        <taxon>Agaricomycotina</taxon>
        <taxon>Agaricomycetes</taxon>
        <taxon>Agaricomycetidae</taxon>
        <taxon>Agaricales</taxon>
        <taxon>Marasmiineae</taxon>
        <taxon>Marasmiaceae</taxon>
        <taxon>Marasmius</taxon>
    </lineage>
</organism>
<evidence type="ECO:0000256" key="1">
    <source>
        <dbReference type="SAM" id="MobiDB-lite"/>
    </source>
</evidence>
<feature type="compositionally biased region" description="Basic and acidic residues" evidence="1">
    <location>
        <begin position="242"/>
        <end position="251"/>
    </location>
</feature>
<feature type="region of interest" description="Disordered" evidence="1">
    <location>
        <begin position="152"/>
        <end position="251"/>
    </location>
</feature>
<gene>
    <name evidence="2" type="ORF">E1B28_006043</name>
</gene>
<sequence>MGASVSSLAVPYHTSIKEKANVLPCSQLPMISQVQSSSTPQFLQQRQHPHFSSRSSNTIRTTTKGRPALISPVPPVDHDTYSASSKAGFRRPAISSQGDLLLLHSKSKISQDSFPPVLSGSNVYPTVSTLPRLHSTGALNGSDTFPRALKTQSHSLPRHGPISMPDSTQRPSKPSLATTGGNSSNVRAAPVCVDTSETRKRIHQTSETRAVIKSPSWSTMGSSSSSSSGAFSSRDAHRRSSSRLDHEEVGSHLKRRIREDIKLKPIREVEIGGHHIQVNTNKLLSRPPGLGSNRNSAIGTGVQTPATAPAPTTIFPAEIPFLSQTKRLSQILARSSLVVLSPPSRSVDRLGNDEASVKEQDDRQVNFRNVSHLIDVEGVGGAVDNLTDIPEITSTTDADGGKELDEGRAGKFLPLSLYLSDTDRLSSLLQFLSFSDWCSLFNTSKEIRMMISQNELLREEVLERFLREVGYCRWVWREPEPISISLTDMFYYLKNAFTPTHDYVEVAQQFLKSQPNDNEEVPKRVSRLAHATRSYNRLVLRLRAQAEMLEHCDTLSCSGSSSSSSSSSRRSSPYSIPDIAGLTSSFISSSAEHSQQRHHASSPSDSTSFHSPLYRPNRAALLRVFVPSPKGEWLSDDSVLECEDELKRAELTRLMRLGDVIWDIALGDEKGNLGKLIWDGCYLLDLDYTYSSTGDIPRHIPSLAIPPSYFHGIIQRGPLNMDPIVRMDVSPWGEEIARNLQLMQDRMMVETPQGLKNVVRWVHRTTFNIRPPSIRSTSSSGARYWAQTGIPIRDSNGHTVHSAWYGSIVIETDGTSESLDDLKERCGLGVFPQRAVVMGRHGKQRGRHEKMVWRILREKSRPGEIWIRVITPKERLM</sequence>
<evidence type="ECO:0000313" key="3">
    <source>
        <dbReference type="Proteomes" id="UP001049176"/>
    </source>
</evidence>
<dbReference type="KEGG" id="more:E1B28_006043"/>
<dbReference type="RefSeq" id="XP_043011740.1">
    <property type="nucleotide sequence ID" value="XM_043150650.1"/>
</dbReference>
<dbReference type="GeneID" id="66075119"/>
<keyword evidence="3" id="KW-1185">Reference proteome</keyword>
<proteinExistence type="predicted"/>
<feature type="region of interest" description="Disordered" evidence="1">
    <location>
        <begin position="554"/>
        <end position="574"/>
    </location>
</feature>
<feature type="region of interest" description="Disordered" evidence="1">
    <location>
        <begin position="36"/>
        <end position="84"/>
    </location>
</feature>
<dbReference type="EMBL" id="CM032183">
    <property type="protein sequence ID" value="KAG7095270.1"/>
    <property type="molecule type" value="Genomic_DNA"/>
</dbReference>
<dbReference type="AlphaFoldDB" id="A0A9P7UVF9"/>
<accession>A0A9P7UVF9</accession>